<evidence type="ECO:0000313" key="2">
    <source>
        <dbReference type="Proteomes" id="UP000515153"/>
    </source>
</evidence>
<organism evidence="2 3">
    <name type="scientific">Pyricularia grisea</name>
    <name type="common">Crabgrass-specific blast fungus</name>
    <name type="synonym">Magnaporthe grisea</name>
    <dbReference type="NCBI Taxonomy" id="148305"/>
    <lineage>
        <taxon>Eukaryota</taxon>
        <taxon>Fungi</taxon>
        <taxon>Dikarya</taxon>
        <taxon>Ascomycota</taxon>
        <taxon>Pezizomycotina</taxon>
        <taxon>Sordariomycetes</taxon>
        <taxon>Sordariomycetidae</taxon>
        <taxon>Magnaporthales</taxon>
        <taxon>Pyriculariaceae</taxon>
        <taxon>Pyricularia</taxon>
    </lineage>
</organism>
<feature type="compositionally biased region" description="Basic residues" evidence="1">
    <location>
        <begin position="232"/>
        <end position="242"/>
    </location>
</feature>
<gene>
    <name evidence="3" type="ORF">PgNI_00338</name>
</gene>
<dbReference type="AlphaFoldDB" id="A0A6P8BJG2"/>
<feature type="region of interest" description="Disordered" evidence="1">
    <location>
        <begin position="371"/>
        <end position="391"/>
    </location>
</feature>
<dbReference type="Proteomes" id="UP000515153">
    <property type="component" value="Unplaced"/>
</dbReference>
<protein>
    <recommendedName>
        <fullName evidence="4">Suppressor of anucleate metulae protein B</fullName>
    </recommendedName>
</protein>
<proteinExistence type="predicted"/>
<keyword evidence="2" id="KW-1185">Reference proteome</keyword>
<sequence length="419" mass="46606">MTEVWEAVAATRHHKKLSVDEAAALKDSCSKTHQHQHIAQCAECCGRLLDQVATRYTKSPDLAWLTAQRNLPDDLEKLFARARQNPRELDAVERRLNDAKRDWARGRIQTSKVIRRLVGEAGQTQLLEKLQDESISLEAALGEIGNVLSGRASSTPARDLDVALEKLIAAQSNPLERQEVYREVLNATTEGPLDGFMDQMLDRLAASKASKEVKDKHLRRLDELRRAQTAHLKSKKKKKTKNRKPEEEEEEEKPLSLDVPPCTACATLPDPKSFISCTLCLVRSNACGQGPPAVFCTDACYEVGFDDHVNEAHICSSGDDCIQLRRGEDEDMSGVETQIVLCSDCLGPTKVLTSYCSETCAEMNFDRHQNAMHKHESPGQDGAAAPKKQSRNIEDHVVPLNQVLADMEQRNGITMKAMS</sequence>
<reference evidence="3" key="1">
    <citation type="journal article" date="2019" name="Mol. Biol. Evol.">
        <title>Blast fungal genomes show frequent chromosomal changes, gene gains and losses, and effector gene turnover.</title>
        <authorList>
            <person name="Gomez Luciano L.B."/>
            <person name="Jason Tsai I."/>
            <person name="Chuma I."/>
            <person name="Tosa Y."/>
            <person name="Chen Y.H."/>
            <person name="Li J.Y."/>
            <person name="Li M.Y."/>
            <person name="Jade Lu M.Y."/>
            <person name="Nakayashiki H."/>
            <person name="Li W.H."/>
        </authorList>
    </citation>
    <scope>NUCLEOTIDE SEQUENCE</scope>
    <source>
        <strain evidence="3">NI907</strain>
    </source>
</reference>
<dbReference type="RefSeq" id="XP_030987134.1">
    <property type="nucleotide sequence ID" value="XM_031120420.1"/>
</dbReference>
<dbReference type="KEGG" id="pgri:PgNI_00338"/>
<reference evidence="3" key="3">
    <citation type="submission" date="2025-08" db="UniProtKB">
        <authorList>
            <consortium name="RefSeq"/>
        </authorList>
    </citation>
    <scope>IDENTIFICATION</scope>
    <source>
        <strain evidence="3">NI907</strain>
    </source>
</reference>
<feature type="region of interest" description="Disordered" evidence="1">
    <location>
        <begin position="229"/>
        <end position="257"/>
    </location>
</feature>
<reference evidence="3" key="2">
    <citation type="submission" date="2019-10" db="EMBL/GenBank/DDBJ databases">
        <authorList>
            <consortium name="NCBI Genome Project"/>
        </authorList>
    </citation>
    <scope>NUCLEOTIDE SEQUENCE</scope>
    <source>
        <strain evidence="3">NI907</strain>
    </source>
</reference>
<name>A0A6P8BJG2_PYRGI</name>
<evidence type="ECO:0000256" key="1">
    <source>
        <dbReference type="SAM" id="MobiDB-lite"/>
    </source>
</evidence>
<evidence type="ECO:0000313" key="3">
    <source>
        <dbReference type="RefSeq" id="XP_030987134.1"/>
    </source>
</evidence>
<accession>A0A6P8BJG2</accession>
<dbReference type="GeneID" id="41955334"/>
<evidence type="ECO:0008006" key="4">
    <source>
        <dbReference type="Google" id="ProtNLM"/>
    </source>
</evidence>